<comment type="caution">
    <text evidence="2">The sequence shown here is derived from an EMBL/GenBank/DDBJ whole genome shotgun (WGS) entry which is preliminary data.</text>
</comment>
<dbReference type="InterPro" id="IPR003609">
    <property type="entry name" value="Pan_app"/>
</dbReference>
<dbReference type="EMBL" id="JAXCGZ010017221">
    <property type="protein sequence ID" value="KAK7068492.1"/>
    <property type="molecule type" value="Genomic_DNA"/>
</dbReference>
<keyword evidence="3" id="KW-1185">Reference proteome</keyword>
<accession>A0AAN8WP04</accession>
<evidence type="ECO:0000313" key="3">
    <source>
        <dbReference type="Proteomes" id="UP001381693"/>
    </source>
</evidence>
<dbReference type="CDD" id="cd01099">
    <property type="entry name" value="PAN_AP_HGF"/>
    <property type="match status" value="1"/>
</dbReference>
<dbReference type="PROSITE" id="PS50948">
    <property type="entry name" value="PAN"/>
    <property type="match status" value="1"/>
</dbReference>
<evidence type="ECO:0000313" key="2">
    <source>
        <dbReference type="EMBL" id="KAK7068492.1"/>
    </source>
</evidence>
<organism evidence="2 3">
    <name type="scientific">Halocaridina rubra</name>
    <name type="common">Hawaiian red shrimp</name>
    <dbReference type="NCBI Taxonomy" id="373956"/>
    <lineage>
        <taxon>Eukaryota</taxon>
        <taxon>Metazoa</taxon>
        <taxon>Ecdysozoa</taxon>
        <taxon>Arthropoda</taxon>
        <taxon>Crustacea</taxon>
        <taxon>Multicrustacea</taxon>
        <taxon>Malacostraca</taxon>
        <taxon>Eumalacostraca</taxon>
        <taxon>Eucarida</taxon>
        <taxon>Decapoda</taxon>
        <taxon>Pleocyemata</taxon>
        <taxon>Caridea</taxon>
        <taxon>Atyoidea</taxon>
        <taxon>Atyidae</taxon>
        <taxon>Halocaridina</taxon>
    </lineage>
</organism>
<gene>
    <name evidence="2" type="ORF">SK128_019534</name>
</gene>
<dbReference type="SUPFAM" id="SSF57414">
    <property type="entry name" value="Hairpin loop containing domain-like"/>
    <property type="match status" value="1"/>
</dbReference>
<dbReference type="PANTHER" id="PTHR47327">
    <property type="entry name" value="FI18240P1-RELATED"/>
    <property type="match status" value="1"/>
</dbReference>
<sequence>MDRCLEERRFNCRSANYEYAQRICRISDQNRFSAPNAFQAAPNVDYMENQCAPRPRDCRYTNNQRDRYLIYTAKTVSAFTDVACQRACDIESEFNCRSYSFMSESGGDQNQCYLSGETGTNAGNSNFQFQIGALFAERECRDYSTSDRMSNCTKDIVKDTEMIGSCEEE</sequence>
<reference evidence="2 3" key="1">
    <citation type="submission" date="2023-11" db="EMBL/GenBank/DDBJ databases">
        <title>Halocaridina rubra genome assembly.</title>
        <authorList>
            <person name="Smith C."/>
        </authorList>
    </citation>
    <scope>NUCLEOTIDE SEQUENCE [LARGE SCALE GENOMIC DNA]</scope>
    <source>
        <strain evidence="2">EP-1</strain>
        <tissue evidence="2">Whole</tissue>
    </source>
</reference>
<feature type="domain" description="Apple" evidence="1">
    <location>
        <begin position="51"/>
        <end position="140"/>
    </location>
</feature>
<dbReference type="InterPro" id="IPR052774">
    <property type="entry name" value="Celegans_DevNeuronal_Protein"/>
</dbReference>
<protein>
    <recommendedName>
        <fullName evidence="1">Apple domain-containing protein</fullName>
    </recommendedName>
</protein>
<dbReference type="PANTHER" id="PTHR47327:SF1">
    <property type="entry name" value="RE15579P"/>
    <property type="match status" value="1"/>
</dbReference>
<name>A0AAN8WP04_HALRR</name>
<dbReference type="AlphaFoldDB" id="A0AAN8WP04"/>
<proteinExistence type="predicted"/>
<dbReference type="Gene3D" id="3.50.4.10">
    <property type="entry name" value="Hepatocyte Growth Factor"/>
    <property type="match status" value="2"/>
</dbReference>
<evidence type="ECO:0000259" key="1">
    <source>
        <dbReference type="PROSITE" id="PS50948"/>
    </source>
</evidence>
<dbReference type="Pfam" id="PF00024">
    <property type="entry name" value="PAN_1"/>
    <property type="match status" value="2"/>
</dbReference>
<dbReference type="GO" id="GO:0009653">
    <property type="term" value="P:anatomical structure morphogenesis"/>
    <property type="evidence" value="ECO:0007669"/>
    <property type="project" value="TreeGrafter"/>
</dbReference>
<dbReference type="Proteomes" id="UP001381693">
    <property type="component" value="Unassembled WGS sequence"/>
</dbReference>